<organism evidence="1">
    <name type="scientific">bioreactor metagenome</name>
    <dbReference type="NCBI Taxonomy" id="1076179"/>
    <lineage>
        <taxon>unclassified sequences</taxon>
        <taxon>metagenomes</taxon>
        <taxon>ecological metagenomes</taxon>
    </lineage>
</organism>
<dbReference type="EMBL" id="VSSQ01000336">
    <property type="protein sequence ID" value="MPL91704.1"/>
    <property type="molecule type" value="Genomic_DNA"/>
</dbReference>
<comment type="caution">
    <text evidence="1">The sequence shown here is derived from an EMBL/GenBank/DDBJ whole genome shotgun (WGS) entry which is preliminary data.</text>
</comment>
<dbReference type="AlphaFoldDB" id="A0A644VJX7"/>
<evidence type="ECO:0000313" key="1">
    <source>
        <dbReference type="EMBL" id="MPL91704.1"/>
    </source>
</evidence>
<reference evidence="1" key="1">
    <citation type="submission" date="2019-08" db="EMBL/GenBank/DDBJ databases">
        <authorList>
            <person name="Kucharzyk K."/>
            <person name="Murdoch R.W."/>
            <person name="Higgins S."/>
            <person name="Loffler F."/>
        </authorList>
    </citation>
    <scope>NUCLEOTIDE SEQUENCE</scope>
</reference>
<protein>
    <submittedName>
        <fullName evidence="1">Uncharacterized protein</fullName>
    </submittedName>
</protein>
<name>A0A644VJX7_9ZZZZ</name>
<accession>A0A644VJX7</accession>
<sequence length="110" mass="12461">MTNLNFNNVKKTYMTITLPDDENTKLMIMTPTKSILDKLIGMEEFISGVDEVGPGVLDDLYNVCAEIMNRNKAGRKITTEYISEVLDFEDLIIFFNAYMEYVGSASNSKN</sequence>
<proteinExistence type="predicted"/>
<gene>
    <name evidence="1" type="ORF">SDC9_37780</name>
</gene>